<accession>A0ABY0NVM6</accession>
<comment type="caution">
    <text evidence="1">The sequence shown here is derived from an EMBL/GenBank/DDBJ whole genome shotgun (WGS) entry which is preliminary data.</text>
</comment>
<reference evidence="1 2" key="1">
    <citation type="submission" date="2016-10" db="EMBL/GenBank/DDBJ databases">
        <authorList>
            <person name="Varghese N."/>
            <person name="Submissions S."/>
        </authorList>
    </citation>
    <scope>NUCLEOTIDE SEQUENCE [LARGE SCALE GENOMIC DNA]</scope>
    <source>
        <strain evidence="1 2">WG2</strain>
    </source>
</reference>
<evidence type="ECO:0008006" key="3">
    <source>
        <dbReference type="Google" id="ProtNLM"/>
    </source>
</evidence>
<proteinExistence type="predicted"/>
<evidence type="ECO:0000313" key="2">
    <source>
        <dbReference type="Proteomes" id="UP000199519"/>
    </source>
</evidence>
<protein>
    <recommendedName>
        <fullName evidence="3">Helix-turn-helix domain-containing protein</fullName>
    </recommendedName>
</protein>
<evidence type="ECO:0000313" key="1">
    <source>
        <dbReference type="EMBL" id="SDG22536.1"/>
    </source>
</evidence>
<dbReference type="Proteomes" id="UP000199519">
    <property type="component" value="Unassembled WGS sequence"/>
</dbReference>
<dbReference type="RefSeq" id="WP_089723701.1">
    <property type="nucleotide sequence ID" value="NZ_FNBJ01000065.1"/>
</dbReference>
<dbReference type="EMBL" id="FNBJ01000065">
    <property type="protein sequence ID" value="SDG22536.1"/>
    <property type="molecule type" value="Genomic_DNA"/>
</dbReference>
<gene>
    <name evidence="1" type="ORF">SAMN04488598_1654</name>
</gene>
<sequence>MNFEQITKEIIKKRVDQEVEKHSLLMKVSEVKEILDIHDDGQIYKMLNNDQIPGAKKIPGLGWRINRDIFFIWLYSNSDLI</sequence>
<organism evidence="1 2">
    <name type="scientific">Halanaerobium congolense</name>
    <dbReference type="NCBI Taxonomy" id="54121"/>
    <lineage>
        <taxon>Bacteria</taxon>
        <taxon>Bacillati</taxon>
        <taxon>Bacillota</taxon>
        <taxon>Clostridia</taxon>
        <taxon>Halanaerobiales</taxon>
        <taxon>Halanaerobiaceae</taxon>
        <taxon>Halanaerobium</taxon>
    </lineage>
</organism>
<keyword evidence="2" id="KW-1185">Reference proteome</keyword>
<name>A0ABY0NVM6_9FIRM</name>